<accession>A0A7J3ZLC9</accession>
<proteinExistence type="predicted"/>
<dbReference type="InterPro" id="IPR036081">
    <property type="entry name" value="Translin_sf"/>
</dbReference>
<comment type="caution">
    <text evidence="3">The sequence shown here is derived from an EMBL/GenBank/DDBJ whole genome shotgun (WGS) entry which is preliminary data.</text>
</comment>
<dbReference type="GO" id="GO:0043565">
    <property type="term" value="F:sequence-specific DNA binding"/>
    <property type="evidence" value="ECO:0007669"/>
    <property type="project" value="InterPro"/>
</dbReference>
<organism evidence="3">
    <name type="scientific">Fervidicoccus fontis</name>
    <dbReference type="NCBI Taxonomy" id="683846"/>
    <lineage>
        <taxon>Archaea</taxon>
        <taxon>Thermoproteota</taxon>
        <taxon>Thermoprotei</taxon>
        <taxon>Fervidicoccales</taxon>
        <taxon>Fervidicoccaceae</taxon>
        <taxon>Fervidicoccus</taxon>
    </lineage>
</organism>
<dbReference type="Gene3D" id="1.20.58.2140">
    <property type="match status" value="1"/>
</dbReference>
<name>A0A7J3ZLC9_9CREN</name>
<dbReference type="GO" id="GO:0046872">
    <property type="term" value="F:metal ion binding"/>
    <property type="evidence" value="ECO:0007669"/>
    <property type="project" value="UniProtKB-KW"/>
</dbReference>
<dbReference type="PANTHER" id="PTHR10741">
    <property type="entry name" value="TRANSLIN AND TRANSLIN ASSOCIATED PROTEIN X"/>
    <property type="match status" value="1"/>
</dbReference>
<reference evidence="3" key="1">
    <citation type="journal article" date="2020" name="mSystems">
        <title>Genome- and Community-Level Interaction Insights into Carbon Utilization and Element Cycling Functions of Hydrothermarchaeota in Hydrothermal Sediment.</title>
        <authorList>
            <person name="Zhou Z."/>
            <person name="Liu Y."/>
            <person name="Xu W."/>
            <person name="Pan J."/>
            <person name="Luo Z.H."/>
            <person name="Li M."/>
        </authorList>
    </citation>
    <scope>NUCLEOTIDE SEQUENCE [LARGE SCALE GENOMIC DNA]</scope>
    <source>
        <strain evidence="3">SpSt-1116</strain>
    </source>
</reference>
<sequence>MRCERSEKKQAIMALEESLRRIKDHLDSIDKAREQAIRLSRDVIRLSSQIISSVVSGNKEEARKALEELEFKKAAFYETVRHHGELLYSGITNNTLSEYVEAKIVSKLVIEERIPGQDELEVPPVPYLQGLGDSIGELRRIVLEKVRANRLEDAWRILEIMEEVFARLYIINYPDPLVPGFRHKIDVARRLIDDTKVMLIDLTSRRDLEKALESIVRRGCGEHQQ</sequence>
<dbReference type="SUPFAM" id="SSF74784">
    <property type="entry name" value="Translin"/>
    <property type="match status" value="1"/>
</dbReference>
<dbReference type="InterPro" id="IPR002848">
    <property type="entry name" value="Translin_fam"/>
</dbReference>
<dbReference type="AlphaFoldDB" id="A0A7J3ZLC9"/>
<keyword evidence="2" id="KW-0175">Coiled coil</keyword>
<feature type="binding site" evidence="1">
    <location>
        <position position="137"/>
    </location>
    <ligand>
        <name>Mg(2+)</name>
        <dbReference type="ChEBI" id="CHEBI:18420"/>
    </ligand>
</feature>
<protein>
    <submittedName>
        <fullName evidence="3">Haloacid dehalogenase</fullName>
    </submittedName>
</protein>
<dbReference type="Pfam" id="PF01997">
    <property type="entry name" value="Translin"/>
    <property type="match status" value="1"/>
</dbReference>
<dbReference type="EMBL" id="DRZC01000076">
    <property type="protein sequence ID" value="HHQ80824.1"/>
    <property type="molecule type" value="Genomic_DNA"/>
</dbReference>
<gene>
    <name evidence="3" type="ORF">ENM78_05190</name>
</gene>
<dbReference type="CDD" id="cd14820">
    <property type="entry name" value="TRAX"/>
    <property type="match status" value="1"/>
</dbReference>
<keyword evidence="1" id="KW-0479">Metal-binding</keyword>
<feature type="coiled-coil region" evidence="2">
    <location>
        <begin position="15"/>
        <end position="79"/>
    </location>
</feature>
<evidence type="ECO:0000313" key="3">
    <source>
        <dbReference type="EMBL" id="HHQ80824.1"/>
    </source>
</evidence>
<evidence type="ECO:0000256" key="1">
    <source>
        <dbReference type="PIRSR" id="PIRSR602848-1"/>
    </source>
</evidence>
<keyword evidence="1" id="KW-0460">Magnesium</keyword>
<evidence type="ECO:0000256" key="2">
    <source>
        <dbReference type="SAM" id="Coils"/>
    </source>
</evidence>